<evidence type="ECO:0000313" key="2">
    <source>
        <dbReference type="WBParaSite" id="PS1159_v2.g8694.t1"/>
    </source>
</evidence>
<proteinExistence type="predicted"/>
<accession>A0AC35GTU7</accession>
<dbReference type="Proteomes" id="UP000887580">
    <property type="component" value="Unplaced"/>
</dbReference>
<protein>
    <submittedName>
        <fullName evidence="2">Uncharacterized protein</fullName>
    </submittedName>
</protein>
<dbReference type="WBParaSite" id="PS1159_v2.g8694.t1">
    <property type="protein sequence ID" value="PS1159_v2.g8694.t1"/>
    <property type="gene ID" value="PS1159_v2.g8694"/>
</dbReference>
<sequence>MNERTKSCDDQPSNFGHHVTFPDLPKITHTNFEKIDDSKNKEGTQNNPSGNLDNYNDPQTTTYESDQESTKFLHLNVFDILKRERSLSEMTELSETLARRASNLSEISKIILEKENEETAKLIHCWKKLLFIFLCFIGLVILLAITYFCVNLNI</sequence>
<evidence type="ECO:0000313" key="1">
    <source>
        <dbReference type="Proteomes" id="UP000887580"/>
    </source>
</evidence>
<organism evidence="1 2">
    <name type="scientific">Panagrolaimus sp. PS1159</name>
    <dbReference type="NCBI Taxonomy" id="55785"/>
    <lineage>
        <taxon>Eukaryota</taxon>
        <taxon>Metazoa</taxon>
        <taxon>Ecdysozoa</taxon>
        <taxon>Nematoda</taxon>
        <taxon>Chromadorea</taxon>
        <taxon>Rhabditida</taxon>
        <taxon>Tylenchina</taxon>
        <taxon>Panagrolaimomorpha</taxon>
        <taxon>Panagrolaimoidea</taxon>
        <taxon>Panagrolaimidae</taxon>
        <taxon>Panagrolaimus</taxon>
    </lineage>
</organism>
<name>A0AC35GTU7_9BILA</name>
<reference evidence="2" key="1">
    <citation type="submission" date="2022-11" db="UniProtKB">
        <authorList>
            <consortium name="WormBaseParasite"/>
        </authorList>
    </citation>
    <scope>IDENTIFICATION</scope>
</reference>